<evidence type="ECO:0000313" key="2">
    <source>
        <dbReference type="Proteomes" id="UP000076967"/>
    </source>
</evidence>
<organism evidence="1 2">
    <name type="scientific">Paenibacillus glacialis</name>
    <dbReference type="NCBI Taxonomy" id="494026"/>
    <lineage>
        <taxon>Bacteria</taxon>
        <taxon>Bacillati</taxon>
        <taxon>Bacillota</taxon>
        <taxon>Bacilli</taxon>
        <taxon>Bacillales</taxon>
        <taxon>Paenibacillaceae</taxon>
        <taxon>Paenibacillus</taxon>
    </lineage>
</organism>
<evidence type="ECO:0000313" key="1">
    <source>
        <dbReference type="EMBL" id="OAB43379.1"/>
    </source>
</evidence>
<dbReference type="Proteomes" id="UP000076967">
    <property type="component" value="Unassembled WGS sequence"/>
</dbReference>
<proteinExistence type="predicted"/>
<dbReference type="EMBL" id="LVJH01000015">
    <property type="protein sequence ID" value="OAB43379.1"/>
    <property type="molecule type" value="Genomic_DNA"/>
</dbReference>
<sequence length="63" mass="7245">MPSFFKDGTRFSGNIRNRVSRINFIITQIDLDASAIMKLIQVKLILSYIFKNTINKLIKGVEL</sequence>
<name>A0A168LGX3_9BACL</name>
<gene>
    <name evidence="1" type="ORF">PGLA_09030</name>
</gene>
<reference evidence="1 2" key="1">
    <citation type="submission" date="2016-03" db="EMBL/GenBank/DDBJ databases">
        <title>Draft genome sequence of Paenibacillus glacialis DSM 22343.</title>
        <authorList>
            <person name="Shin S.-K."/>
            <person name="Yi H."/>
        </authorList>
    </citation>
    <scope>NUCLEOTIDE SEQUENCE [LARGE SCALE GENOMIC DNA]</scope>
    <source>
        <strain evidence="1 2">DSM 22343</strain>
    </source>
</reference>
<dbReference type="STRING" id="494026.PGLA_09030"/>
<dbReference type="AlphaFoldDB" id="A0A168LGX3"/>
<protein>
    <submittedName>
        <fullName evidence="1">Uncharacterized protein</fullName>
    </submittedName>
</protein>
<comment type="caution">
    <text evidence="1">The sequence shown here is derived from an EMBL/GenBank/DDBJ whole genome shotgun (WGS) entry which is preliminary data.</text>
</comment>
<accession>A0A168LGX3</accession>
<keyword evidence="2" id="KW-1185">Reference proteome</keyword>